<gene>
    <name evidence="1" type="primary">AUGUSTUS-3.0.2_34563</name>
    <name evidence="1" type="ORF">TcasGA2_TC034563</name>
</gene>
<evidence type="ECO:0000313" key="1">
    <source>
        <dbReference type="EMBL" id="KYB29350.1"/>
    </source>
</evidence>
<keyword evidence="2" id="KW-1185">Reference proteome</keyword>
<dbReference type="Proteomes" id="UP000007266">
    <property type="component" value="Linkage group 2"/>
</dbReference>
<evidence type="ECO:0000313" key="2">
    <source>
        <dbReference type="Proteomes" id="UP000007266"/>
    </source>
</evidence>
<dbReference type="AlphaFoldDB" id="A0A139WMY9"/>
<name>A0A139WMY9_TRICA</name>
<reference evidence="1 2" key="2">
    <citation type="journal article" date="2010" name="Nucleic Acids Res.">
        <title>BeetleBase in 2010: revisions to provide comprehensive genomic information for Tribolium castaneum.</title>
        <authorList>
            <person name="Kim H.S."/>
            <person name="Murphy T."/>
            <person name="Xia J."/>
            <person name="Caragea D."/>
            <person name="Park Y."/>
            <person name="Beeman R.W."/>
            <person name="Lorenzen M.D."/>
            <person name="Butcher S."/>
            <person name="Manak J.R."/>
            <person name="Brown S.J."/>
        </authorList>
    </citation>
    <scope>GENOME REANNOTATION</scope>
    <source>
        <strain evidence="1 2">Georgia GA2</strain>
    </source>
</reference>
<proteinExistence type="predicted"/>
<dbReference type="InParanoid" id="A0A139WMY9"/>
<protein>
    <submittedName>
        <fullName evidence="1">Uncharacterized protein</fullName>
    </submittedName>
</protein>
<organism evidence="1 2">
    <name type="scientific">Tribolium castaneum</name>
    <name type="common">Red flour beetle</name>
    <dbReference type="NCBI Taxonomy" id="7070"/>
    <lineage>
        <taxon>Eukaryota</taxon>
        <taxon>Metazoa</taxon>
        <taxon>Ecdysozoa</taxon>
        <taxon>Arthropoda</taxon>
        <taxon>Hexapoda</taxon>
        <taxon>Insecta</taxon>
        <taxon>Pterygota</taxon>
        <taxon>Neoptera</taxon>
        <taxon>Endopterygota</taxon>
        <taxon>Coleoptera</taxon>
        <taxon>Polyphaga</taxon>
        <taxon>Cucujiformia</taxon>
        <taxon>Tenebrionidae</taxon>
        <taxon>Tenebrionidae incertae sedis</taxon>
        <taxon>Tribolium</taxon>
    </lineage>
</organism>
<dbReference type="EMBL" id="KQ971312">
    <property type="protein sequence ID" value="KYB29350.1"/>
    <property type="molecule type" value="Genomic_DNA"/>
</dbReference>
<accession>A0A139WMY9</accession>
<reference evidence="1 2" key="1">
    <citation type="journal article" date="2008" name="Nature">
        <title>The genome of the model beetle and pest Tribolium castaneum.</title>
        <authorList>
            <consortium name="Tribolium Genome Sequencing Consortium"/>
            <person name="Richards S."/>
            <person name="Gibbs R.A."/>
            <person name="Weinstock G.M."/>
            <person name="Brown S.J."/>
            <person name="Denell R."/>
            <person name="Beeman R.W."/>
            <person name="Gibbs R."/>
            <person name="Beeman R.W."/>
            <person name="Brown S.J."/>
            <person name="Bucher G."/>
            <person name="Friedrich M."/>
            <person name="Grimmelikhuijzen C.J."/>
            <person name="Klingler M."/>
            <person name="Lorenzen M."/>
            <person name="Richards S."/>
            <person name="Roth S."/>
            <person name="Schroder R."/>
            <person name="Tautz D."/>
            <person name="Zdobnov E.M."/>
            <person name="Muzny D."/>
            <person name="Gibbs R.A."/>
            <person name="Weinstock G.M."/>
            <person name="Attaway T."/>
            <person name="Bell S."/>
            <person name="Buhay C.J."/>
            <person name="Chandrabose M.N."/>
            <person name="Chavez D."/>
            <person name="Clerk-Blankenburg K.P."/>
            <person name="Cree A."/>
            <person name="Dao M."/>
            <person name="Davis C."/>
            <person name="Chacko J."/>
            <person name="Dinh H."/>
            <person name="Dugan-Rocha S."/>
            <person name="Fowler G."/>
            <person name="Garner T.T."/>
            <person name="Garnes J."/>
            <person name="Gnirke A."/>
            <person name="Hawes A."/>
            <person name="Hernandez J."/>
            <person name="Hines S."/>
            <person name="Holder M."/>
            <person name="Hume J."/>
            <person name="Jhangiani S.N."/>
            <person name="Joshi V."/>
            <person name="Khan Z.M."/>
            <person name="Jackson L."/>
            <person name="Kovar C."/>
            <person name="Kowis A."/>
            <person name="Lee S."/>
            <person name="Lewis L.R."/>
            <person name="Margolis J."/>
            <person name="Morgan M."/>
            <person name="Nazareth L.V."/>
            <person name="Nguyen N."/>
            <person name="Okwuonu G."/>
            <person name="Parker D."/>
            <person name="Richards S."/>
            <person name="Ruiz S.J."/>
            <person name="Santibanez J."/>
            <person name="Savard J."/>
            <person name="Scherer S.E."/>
            <person name="Schneider B."/>
            <person name="Sodergren E."/>
            <person name="Tautz D."/>
            <person name="Vattahil S."/>
            <person name="Villasana D."/>
            <person name="White C.S."/>
            <person name="Wright R."/>
            <person name="Park Y."/>
            <person name="Beeman R.W."/>
            <person name="Lord J."/>
            <person name="Oppert B."/>
            <person name="Lorenzen M."/>
            <person name="Brown S."/>
            <person name="Wang L."/>
            <person name="Savard J."/>
            <person name="Tautz D."/>
            <person name="Richards S."/>
            <person name="Weinstock G."/>
            <person name="Gibbs R.A."/>
            <person name="Liu Y."/>
            <person name="Worley K."/>
            <person name="Weinstock G."/>
            <person name="Elsik C.G."/>
            <person name="Reese J.T."/>
            <person name="Elhaik E."/>
            <person name="Landan G."/>
            <person name="Graur D."/>
            <person name="Arensburger P."/>
            <person name="Atkinson P."/>
            <person name="Beeman R.W."/>
            <person name="Beidler J."/>
            <person name="Brown S.J."/>
            <person name="Demuth J.P."/>
            <person name="Drury D.W."/>
            <person name="Du Y.Z."/>
            <person name="Fujiwara H."/>
            <person name="Lorenzen M."/>
            <person name="Maselli V."/>
            <person name="Osanai M."/>
            <person name="Park Y."/>
            <person name="Robertson H.M."/>
            <person name="Tu Z."/>
            <person name="Wang J.J."/>
            <person name="Wang S."/>
            <person name="Richards S."/>
            <person name="Song H."/>
            <person name="Zhang L."/>
            <person name="Sodergren E."/>
            <person name="Werner D."/>
            <person name="Stanke M."/>
            <person name="Morgenstern B."/>
            <person name="Solovyev V."/>
            <person name="Kosarev P."/>
            <person name="Brown G."/>
            <person name="Chen H.C."/>
            <person name="Ermolaeva O."/>
            <person name="Hlavina W."/>
            <person name="Kapustin Y."/>
            <person name="Kiryutin B."/>
            <person name="Kitts P."/>
            <person name="Maglott D."/>
            <person name="Pruitt K."/>
            <person name="Sapojnikov V."/>
            <person name="Souvorov A."/>
            <person name="Mackey A.J."/>
            <person name="Waterhouse R.M."/>
            <person name="Wyder S."/>
            <person name="Zdobnov E.M."/>
            <person name="Zdobnov E.M."/>
            <person name="Wyder S."/>
            <person name="Kriventseva E.V."/>
            <person name="Kadowaki T."/>
            <person name="Bork P."/>
            <person name="Aranda M."/>
            <person name="Bao R."/>
            <person name="Beermann A."/>
            <person name="Berns N."/>
            <person name="Bolognesi R."/>
            <person name="Bonneton F."/>
            <person name="Bopp D."/>
            <person name="Brown S.J."/>
            <person name="Bucher G."/>
            <person name="Butts T."/>
            <person name="Chaumot A."/>
            <person name="Denell R.E."/>
            <person name="Ferrier D.E."/>
            <person name="Friedrich M."/>
            <person name="Gordon C.M."/>
            <person name="Jindra M."/>
            <person name="Klingler M."/>
            <person name="Lan Q."/>
            <person name="Lattorff H.M."/>
            <person name="Laudet V."/>
            <person name="von Levetsow C."/>
            <person name="Liu Z."/>
            <person name="Lutz R."/>
            <person name="Lynch J.A."/>
            <person name="da Fonseca R.N."/>
            <person name="Posnien N."/>
            <person name="Reuter R."/>
            <person name="Roth S."/>
            <person name="Savard J."/>
            <person name="Schinko J.B."/>
            <person name="Schmitt C."/>
            <person name="Schoppmeier M."/>
            <person name="Schroder R."/>
            <person name="Shippy T.D."/>
            <person name="Simonnet F."/>
            <person name="Marques-Souza H."/>
            <person name="Tautz D."/>
            <person name="Tomoyasu Y."/>
            <person name="Trauner J."/>
            <person name="Van der Zee M."/>
            <person name="Vervoort M."/>
            <person name="Wittkopp N."/>
            <person name="Wimmer E.A."/>
            <person name="Yang X."/>
            <person name="Jones A.K."/>
            <person name="Sattelle D.B."/>
            <person name="Ebert P.R."/>
            <person name="Nelson D."/>
            <person name="Scott J.G."/>
            <person name="Beeman R.W."/>
            <person name="Muthukrishnan S."/>
            <person name="Kramer K.J."/>
            <person name="Arakane Y."/>
            <person name="Beeman R.W."/>
            <person name="Zhu Q."/>
            <person name="Hogenkamp D."/>
            <person name="Dixit R."/>
            <person name="Oppert B."/>
            <person name="Jiang H."/>
            <person name="Zou Z."/>
            <person name="Marshall J."/>
            <person name="Elpidina E."/>
            <person name="Vinokurov K."/>
            <person name="Oppert C."/>
            <person name="Zou Z."/>
            <person name="Evans J."/>
            <person name="Lu Z."/>
            <person name="Zhao P."/>
            <person name="Sumathipala N."/>
            <person name="Altincicek B."/>
            <person name="Vilcinskas A."/>
            <person name="Williams M."/>
            <person name="Hultmark D."/>
            <person name="Hetru C."/>
            <person name="Jiang H."/>
            <person name="Grimmelikhuijzen C.J."/>
            <person name="Hauser F."/>
            <person name="Cazzamali G."/>
            <person name="Williamson M."/>
            <person name="Park Y."/>
            <person name="Li B."/>
            <person name="Tanaka Y."/>
            <person name="Predel R."/>
            <person name="Neupert S."/>
            <person name="Schachtner J."/>
            <person name="Verleyen P."/>
            <person name="Raible F."/>
            <person name="Bork P."/>
            <person name="Friedrich M."/>
            <person name="Walden K.K."/>
            <person name="Robertson H.M."/>
            <person name="Angeli S."/>
            <person name="Foret S."/>
            <person name="Bucher G."/>
            <person name="Schuetz S."/>
            <person name="Maleszka R."/>
            <person name="Wimmer E.A."/>
            <person name="Beeman R.W."/>
            <person name="Lorenzen M."/>
            <person name="Tomoyasu Y."/>
            <person name="Miller S.C."/>
            <person name="Grossmann D."/>
            <person name="Bucher G."/>
        </authorList>
    </citation>
    <scope>NUCLEOTIDE SEQUENCE [LARGE SCALE GENOMIC DNA]</scope>
    <source>
        <strain evidence="1 2">Georgia GA2</strain>
    </source>
</reference>
<sequence length="45" mass="5123">MCRSQIVNDGAARERHMMNTQINIPNNNIIAVTKLRDRKKPTSSV</sequence>